<dbReference type="Proteomes" id="UP001236014">
    <property type="component" value="Chromosome"/>
</dbReference>
<gene>
    <name evidence="4" type="ORF">QRX50_19205</name>
</gene>
<evidence type="ECO:0000259" key="3">
    <source>
        <dbReference type="PROSITE" id="PS50977"/>
    </source>
</evidence>
<dbReference type="KEGG" id="acab:QRX50_19205"/>
<sequence length="52" mass="5517">MSYDERHGQVLDTAAAVVGTEGADALTLARVAEQAGVTKPIVYGHFETRAGW</sequence>
<keyword evidence="1 2" id="KW-0238">DNA-binding</keyword>
<keyword evidence="5" id="KW-1185">Reference proteome</keyword>
<dbReference type="GO" id="GO:0003677">
    <property type="term" value="F:DNA binding"/>
    <property type="evidence" value="ECO:0007669"/>
    <property type="project" value="UniProtKB-UniRule"/>
</dbReference>
<evidence type="ECO:0000256" key="2">
    <source>
        <dbReference type="PROSITE-ProRule" id="PRU00335"/>
    </source>
</evidence>
<reference evidence="4 5" key="1">
    <citation type="submission" date="2023-06" db="EMBL/GenBank/DDBJ databases">
        <authorList>
            <person name="Oyuntsetseg B."/>
            <person name="Kim S.B."/>
        </authorList>
    </citation>
    <scope>NUCLEOTIDE SEQUENCE [LARGE SCALE GENOMIC DNA]</scope>
    <source>
        <strain evidence="4 5">2-15</strain>
    </source>
</reference>
<organism evidence="4 5">
    <name type="scientific">Amycolatopsis carbonis</name>
    <dbReference type="NCBI Taxonomy" id="715471"/>
    <lineage>
        <taxon>Bacteria</taxon>
        <taxon>Bacillati</taxon>
        <taxon>Actinomycetota</taxon>
        <taxon>Actinomycetes</taxon>
        <taxon>Pseudonocardiales</taxon>
        <taxon>Pseudonocardiaceae</taxon>
        <taxon>Amycolatopsis</taxon>
    </lineage>
</organism>
<name>A0A9Y2MVC4_9PSEU</name>
<dbReference type="EMBL" id="CP127294">
    <property type="protein sequence ID" value="WIX82750.1"/>
    <property type="molecule type" value="Genomic_DNA"/>
</dbReference>
<evidence type="ECO:0000256" key="1">
    <source>
        <dbReference type="ARBA" id="ARBA00023125"/>
    </source>
</evidence>
<protein>
    <submittedName>
        <fullName evidence="4">Helix-turn-helix domain-containing protein</fullName>
    </submittedName>
</protein>
<accession>A0A9Y2MVC4</accession>
<feature type="domain" description="HTH tetR-type" evidence="3">
    <location>
        <begin position="4"/>
        <end position="52"/>
    </location>
</feature>
<dbReference type="AlphaFoldDB" id="A0A9Y2MVC4"/>
<dbReference type="PRINTS" id="PR00455">
    <property type="entry name" value="HTHTETR"/>
</dbReference>
<dbReference type="InterPro" id="IPR009057">
    <property type="entry name" value="Homeodomain-like_sf"/>
</dbReference>
<proteinExistence type="predicted"/>
<dbReference type="Gene3D" id="1.10.357.10">
    <property type="entry name" value="Tetracycline Repressor, domain 2"/>
    <property type="match status" value="1"/>
</dbReference>
<feature type="DNA-binding region" description="H-T-H motif" evidence="2">
    <location>
        <begin position="27"/>
        <end position="46"/>
    </location>
</feature>
<dbReference type="InterPro" id="IPR001647">
    <property type="entry name" value="HTH_TetR"/>
</dbReference>
<dbReference type="Pfam" id="PF00440">
    <property type="entry name" value="TetR_N"/>
    <property type="match status" value="1"/>
</dbReference>
<dbReference type="PROSITE" id="PS50977">
    <property type="entry name" value="HTH_TETR_2"/>
    <property type="match status" value="1"/>
</dbReference>
<evidence type="ECO:0000313" key="5">
    <source>
        <dbReference type="Proteomes" id="UP001236014"/>
    </source>
</evidence>
<dbReference type="SUPFAM" id="SSF46689">
    <property type="entry name" value="Homeodomain-like"/>
    <property type="match status" value="1"/>
</dbReference>
<evidence type="ECO:0000313" key="4">
    <source>
        <dbReference type="EMBL" id="WIX82750.1"/>
    </source>
</evidence>
<dbReference type="RefSeq" id="WP_285973315.1">
    <property type="nucleotide sequence ID" value="NZ_CP127294.1"/>
</dbReference>